<dbReference type="InterPro" id="IPR013805">
    <property type="entry name" value="GrpE_CC"/>
</dbReference>
<evidence type="ECO:0000256" key="3">
    <source>
        <dbReference type="HAMAP-Rule" id="MF_01151"/>
    </source>
</evidence>
<proteinExistence type="inferred from homology"/>
<evidence type="ECO:0000313" key="9">
    <source>
        <dbReference type="Proteomes" id="UP001058569"/>
    </source>
</evidence>
<dbReference type="Pfam" id="PF01025">
    <property type="entry name" value="GrpE"/>
    <property type="match status" value="1"/>
</dbReference>
<comment type="similarity">
    <text evidence="1 3 5">Belongs to the GrpE family.</text>
</comment>
<dbReference type="SUPFAM" id="SSF54534">
    <property type="entry name" value="FKBP-like"/>
    <property type="match status" value="1"/>
</dbReference>
<dbReference type="SUPFAM" id="SSF51064">
    <property type="entry name" value="Head domain of nucleotide exchange factor GrpE"/>
    <property type="match status" value="1"/>
</dbReference>
<keyword evidence="2 3" id="KW-0143">Chaperone</keyword>
<keyword evidence="6" id="KW-0175">Coiled coil</keyword>
<keyword evidence="3" id="KW-0963">Cytoplasm</keyword>
<dbReference type="Gene3D" id="3.10.50.40">
    <property type="match status" value="1"/>
</dbReference>
<keyword evidence="9" id="KW-1185">Reference proteome</keyword>
<evidence type="ECO:0000256" key="7">
    <source>
        <dbReference type="SAM" id="MobiDB-lite"/>
    </source>
</evidence>
<dbReference type="PANTHER" id="PTHR21237">
    <property type="entry name" value="GRPE PROTEIN"/>
    <property type="match status" value="1"/>
</dbReference>
<feature type="coiled-coil region" evidence="6">
    <location>
        <begin position="119"/>
        <end position="248"/>
    </location>
</feature>
<evidence type="ECO:0000256" key="6">
    <source>
        <dbReference type="SAM" id="Coils"/>
    </source>
</evidence>
<dbReference type="InterPro" id="IPR046357">
    <property type="entry name" value="PPIase_dom_sf"/>
</dbReference>
<dbReference type="RefSeq" id="WP_256553143.1">
    <property type="nucleotide sequence ID" value="NZ_CP101806.1"/>
</dbReference>
<dbReference type="PANTHER" id="PTHR21237:SF23">
    <property type="entry name" value="GRPE PROTEIN HOMOLOG, MITOCHONDRIAL"/>
    <property type="match status" value="1"/>
</dbReference>
<dbReference type="EMBL" id="CP101806">
    <property type="protein sequence ID" value="UUD34922.1"/>
    <property type="molecule type" value="Genomic_DNA"/>
</dbReference>
<dbReference type="PROSITE" id="PS01071">
    <property type="entry name" value="GRPE"/>
    <property type="match status" value="1"/>
</dbReference>
<keyword evidence="3 4" id="KW-0346">Stress response</keyword>
<dbReference type="Gene3D" id="3.90.20.20">
    <property type="match status" value="1"/>
</dbReference>
<dbReference type="InterPro" id="IPR009012">
    <property type="entry name" value="GrpE_head"/>
</dbReference>
<evidence type="ECO:0000256" key="5">
    <source>
        <dbReference type="RuleBase" id="RU004478"/>
    </source>
</evidence>
<reference evidence="8" key="1">
    <citation type="submission" date="2022-07" db="EMBL/GenBank/DDBJ databases">
        <title>Complete genome of Mycoplasma caviae type strain G122.</title>
        <authorList>
            <person name="Spergser J."/>
        </authorList>
    </citation>
    <scope>NUCLEOTIDE SEQUENCE</scope>
    <source>
        <strain evidence="8">G122</strain>
    </source>
</reference>
<gene>
    <name evidence="3 8" type="primary">grpE</name>
    <name evidence="8" type="ORF">NPA07_03870</name>
</gene>
<organism evidence="8 9">
    <name type="scientific">Mycoplasmopsis caviae</name>
    <dbReference type="NCBI Taxonomy" id="55603"/>
    <lineage>
        <taxon>Bacteria</taxon>
        <taxon>Bacillati</taxon>
        <taxon>Mycoplasmatota</taxon>
        <taxon>Mycoplasmoidales</taxon>
        <taxon>Metamycoplasmataceae</taxon>
        <taxon>Mycoplasmopsis</taxon>
    </lineage>
</organism>
<comment type="subcellular location">
    <subcellularLocation>
        <location evidence="3">Cytoplasm</location>
    </subcellularLocation>
</comment>
<feature type="region of interest" description="Disordered" evidence="7">
    <location>
        <begin position="383"/>
        <end position="434"/>
    </location>
</feature>
<comment type="function">
    <text evidence="3 4">Participates actively in the response to hyperosmotic and heat shock by preventing the aggregation of stress-denatured proteins, in association with DnaK and GrpE. It is the nucleotide exchange factor for DnaK and may function as a thermosensor. Unfolded proteins bind initially to DnaJ; upon interaction with the DnaJ-bound protein, DnaK hydrolyzes its bound ATP, resulting in the formation of a stable complex. GrpE releases ADP from DnaK; ATP binding to DnaK triggers the release of the substrate protein, thus completing the reaction cycle. Several rounds of ATP-dependent interactions between DnaJ, DnaK and GrpE are required for fully efficient folding.</text>
</comment>
<dbReference type="HAMAP" id="MF_01151">
    <property type="entry name" value="GrpE"/>
    <property type="match status" value="1"/>
</dbReference>
<evidence type="ECO:0000313" key="8">
    <source>
        <dbReference type="EMBL" id="UUD34922.1"/>
    </source>
</evidence>
<comment type="subunit">
    <text evidence="3">Homodimer.</text>
</comment>
<name>A0ABY5J1N2_9BACT</name>
<protein>
    <recommendedName>
        <fullName evidence="3 4">Protein GrpE</fullName>
    </recommendedName>
    <alternativeName>
        <fullName evidence="3">HSP-70 cofactor</fullName>
    </alternativeName>
</protein>
<accession>A0ABY5J1N2</accession>
<dbReference type="SUPFAM" id="SSF58014">
    <property type="entry name" value="Coiled-coil domain of nucleotide exchange factor GrpE"/>
    <property type="match status" value="1"/>
</dbReference>
<dbReference type="Proteomes" id="UP001058569">
    <property type="component" value="Chromosome"/>
</dbReference>
<evidence type="ECO:0000256" key="1">
    <source>
        <dbReference type="ARBA" id="ARBA00009054"/>
    </source>
</evidence>
<dbReference type="PRINTS" id="PR00773">
    <property type="entry name" value="GRPEPROTEIN"/>
</dbReference>
<evidence type="ECO:0000256" key="2">
    <source>
        <dbReference type="ARBA" id="ARBA00023186"/>
    </source>
</evidence>
<evidence type="ECO:0000256" key="4">
    <source>
        <dbReference type="RuleBase" id="RU000639"/>
    </source>
</evidence>
<feature type="compositionally biased region" description="Basic and acidic residues" evidence="7">
    <location>
        <begin position="386"/>
        <end position="426"/>
    </location>
</feature>
<sequence>MKVVPNLNKFKIGEGIVANVAVYNSSNVYQKHLSKEKVSFILGENTFLPNFDNNIIDRTVRPIIDFVVSFPKNYEVSDFKDKTFRFVVEVLDYQDSEYVKSYKQLIALREEIQKLSTSTGNHLKELEELKAKNEKQMNEINNLKVENDNFSKNVVDIKKQYENQEKIIQKLIEDNKKFVADNTALKEDVDNKAKQIKELMSNKTTKSLEQTSEQESKGVDPAALRKQVDVLRKQLEEQNAELKELRAAKVPETVQRVTVPKEEVDKIKQYALQKFFEDFSTHFATLQGAIKAGARSENSGVKNYVVGFEMIINLINDVLTKHGIRAIEPKIGDDFDPNTQKVLEVEKHADKKHNSIIKVSAVGFKLYDRVIKPALVVINQNSSVDTKAKQEEKSEKVVVETKSENATSKEKKEPKAKVEKTKDKKQTSKKSKKQ</sequence>
<dbReference type="Gene3D" id="2.30.22.10">
    <property type="entry name" value="Head domain of nucleotide exchange factor GrpE"/>
    <property type="match status" value="1"/>
</dbReference>
<dbReference type="InterPro" id="IPR000740">
    <property type="entry name" value="GrpE"/>
</dbReference>